<evidence type="ECO:0000256" key="2">
    <source>
        <dbReference type="ARBA" id="ARBA00007639"/>
    </source>
</evidence>
<dbReference type="GO" id="GO:0030246">
    <property type="term" value="F:carbohydrate binding"/>
    <property type="evidence" value="ECO:0007669"/>
    <property type="project" value="UniProtKB-ARBA"/>
</dbReference>
<dbReference type="OrthoDB" id="4827464at2"/>
<dbReference type="SUPFAM" id="SSF53822">
    <property type="entry name" value="Periplasmic binding protein-like I"/>
    <property type="match status" value="1"/>
</dbReference>
<dbReference type="GO" id="GO:0030313">
    <property type="term" value="C:cell envelope"/>
    <property type="evidence" value="ECO:0007669"/>
    <property type="project" value="UniProtKB-SubCell"/>
</dbReference>
<dbReference type="InterPro" id="IPR025997">
    <property type="entry name" value="SBP_2_dom"/>
</dbReference>
<comment type="similarity">
    <text evidence="2">Belongs to the bacterial solute-binding protein 2 family.</text>
</comment>
<organism evidence="5 6">
    <name type="scientific">Tamaricihabitans halophyticus</name>
    <dbReference type="NCBI Taxonomy" id="1262583"/>
    <lineage>
        <taxon>Bacteria</taxon>
        <taxon>Bacillati</taxon>
        <taxon>Actinomycetota</taxon>
        <taxon>Actinomycetes</taxon>
        <taxon>Pseudonocardiales</taxon>
        <taxon>Pseudonocardiaceae</taxon>
        <taxon>Tamaricihabitans</taxon>
    </lineage>
</organism>
<feature type="domain" description="Periplasmic binding protein" evidence="4">
    <location>
        <begin position="42"/>
        <end position="299"/>
    </location>
</feature>
<dbReference type="AlphaFoldDB" id="A0A4R2R5Z1"/>
<protein>
    <submittedName>
        <fullName evidence="5">Fructose transport system substrate-binding protein</fullName>
    </submittedName>
</protein>
<sequence>MGRWGPLRLLAIAAAGALLLAGCTSERYWGGTNVAEEGKAKVGLVTKTDTNPYFVQLREAARKQAAEQDVEFSALAGRFDGDNAGQVTAIENLVQQGATTILITPNSSTGVLSAIEQARNKGIMVLALDTATEPEEAVDGTIATDNVEAGRKQGQYIKAALGETDPQVLLLNGTPGSSVDTQRRQGFLEGIGLKAGDSQILGEDSANGDQNMAQESAENLLQRASDVNAVYTMNEPTARGANAALRPRGLDPLVGSIDGGCQGVGDVQKGDVDATVMQFPAKMARLGVDAAVEHARSGKKISGFENTGSVVITDNPVPGVPSQNTEWGMRNCWGDS</sequence>
<proteinExistence type="inferred from homology"/>
<evidence type="ECO:0000256" key="3">
    <source>
        <dbReference type="ARBA" id="ARBA00022729"/>
    </source>
</evidence>
<evidence type="ECO:0000259" key="4">
    <source>
        <dbReference type="Pfam" id="PF13407"/>
    </source>
</evidence>
<comment type="caution">
    <text evidence="5">The sequence shown here is derived from an EMBL/GenBank/DDBJ whole genome shotgun (WGS) entry which is preliminary data.</text>
</comment>
<keyword evidence="6" id="KW-1185">Reference proteome</keyword>
<dbReference type="EMBL" id="SLXQ01000001">
    <property type="protein sequence ID" value="TCP57218.1"/>
    <property type="molecule type" value="Genomic_DNA"/>
</dbReference>
<gene>
    <name evidence="5" type="ORF">EV191_1011171</name>
</gene>
<evidence type="ECO:0000313" key="6">
    <source>
        <dbReference type="Proteomes" id="UP000294911"/>
    </source>
</evidence>
<accession>A0A4R2R5Z1</accession>
<evidence type="ECO:0000313" key="5">
    <source>
        <dbReference type="EMBL" id="TCP57218.1"/>
    </source>
</evidence>
<dbReference type="RefSeq" id="WP_132875725.1">
    <property type="nucleotide sequence ID" value="NZ_SLXQ01000001.1"/>
</dbReference>
<dbReference type="PANTHER" id="PTHR46847">
    <property type="entry name" value="D-ALLOSE-BINDING PERIPLASMIC PROTEIN-RELATED"/>
    <property type="match status" value="1"/>
</dbReference>
<dbReference type="PROSITE" id="PS51257">
    <property type="entry name" value="PROKAR_LIPOPROTEIN"/>
    <property type="match status" value="1"/>
</dbReference>
<dbReference type="Gene3D" id="3.40.50.2300">
    <property type="match status" value="2"/>
</dbReference>
<dbReference type="InterPro" id="IPR028082">
    <property type="entry name" value="Peripla_BP_I"/>
</dbReference>
<evidence type="ECO:0000256" key="1">
    <source>
        <dbReference type="ARBA" id="ARBA00004196"/>
    </source>
</evidence>
<dbReference type="PANTHER" id="PTHR46847:SF1">
    <property type="entry name" value="D-ALLOSE-BINDING PERIPLASMIC PROTEIN-RELATED"/>
    <property type="match status" value="1"/>
</dbReference>
<name>A0A4R2R5Z1_9PSEU</name>
<keyword evidence="3" id="KW-0732">Signal</keyword>
<dbReference type="Proteomes" id="UP000294911">
    <property type="component" value="Unassembled WGS sequence"/>
</dbReference>
<reference evidence="5 6" key="1">
    <citation type="submission" date="2019-03" db="EMBL/GenBank/DDBJ databases">
        <title>Genomic Encyclopedia of Type Strains, Phase IV (KMG-IV): sequencing the most valuable type-strain genomes for metagenomic binning, comparative biology and taxonomic classification.</title>
        <authorList>
            <person name="Goeker M."/>
        </authorList>
    </citation>
    <scope>NUCLEOTIDE SEQUENCE [LARGE SCALE GENOMIC DNA]</scope>
    <source>
        <strain evidence="5 6">DSM 45765</strain>
    </source>
</reference>
<dbReference type="Pfam" id="PF13407">
    <property type="entry name" value="Peripla_BP_4"/>
    <property type="match status" value="1"/>
</dbReference>
<comment type="subcellular location">
    <subcellularLocation>
        <location evidence="1">Cell envelope</location>
    </subcellularLocation>
</comment>